<dbReference type="EMBL" id="VIKR01000002">
    <property type="protein sequence ID" value="TQV75390.1"/>
    <property type="molecule type" value="Genomic_DNA"/>
</dbReference>
<keyword evidence="3" id="KW-0032">Aminotransferase</keyword>
<dbReference type="Proteomes" id="UP000317839">
    <property type="component" value="Unassembled WGS sequence"/>
</dbReference>
<dbReference type="AlphaFoldDB" id="A0A545TDW0"/>
<protein>
    <submittedName>
        <fullName evidence="3">Aminotransferase class V-fold PLP-dependent enzyme</fullName>
    </submittedName>
</protein>
<name>A0A545TDW0_9GAMM</name>
<gene>
    <name evidence="3" type="ORF">FLL45_10695</name>
</gene>
<evidence type="ECO:0000256" key="1">
    <source>
        <dbReference type="ARBA" id="ARBA00022898"/>
    </source>
</evidence>
<dbReference type="PANTHER" id="PTHR43586:SF8">
    <property type="entry name" value="CYSTEINE DESULFURASE 1, CHLOROPLASTIC"/>
    <property type="match status" value="1"/>
</dbReference>
<dbReference type="RefSeq" id="WP_142942004.1">
    <property type="nucleotide sequence ID" value="NZ_VIKR01000002.1"/>
</dbReference>
<dbReference type="OrthoDB" id="9804366at2"/>
<keyword evidence="1" id="KW-0663">Pyridoxal phosphate</keyword>
<evidence type="ECO:0000313" key="3">
    <source>
        <dbReference type="EMBL" id="TQV75390.1"/>
    </source>
</evidence>
<proteinExistence type="predicted"/>
<keyword evidence="3" id="KW-0808">Transferase</keyword>
<keyword evidence="4" id="KW-1185">Reference proteome</keyword>
<dbReference type="InterPro" id="IPR015422">
    <property type="entry name" value="PyrdxlP-dep_Trfase_small"/>
</dbReference>
<dbReference type="Pfam" id="PF00266">
    <property type="entry name" value="Aminotran_5"/>
    <property type="match status" value="1"/>
</dbReference>
<feature type="domain" description="Aminotransferase class V" evidence="2">
    <location>
        <begin position="36"/>
        <end position="437"/>
    </location>
</feature>
<comment type="caution">
    <text evidence="3">The sequence shown here is derived from an EMBL/GenBank/DDBJ whole genome shotgun (WGS) entry which is preliminary data.</text>
</comment>
<dbReference type="GO" id="GO:0008483">
    <property type="term" value="F:transaminase activity"/>
    <property type="evidence" value="ECO:0007669"/>
    <property type="project" value="UniProtKB-KW"/>
</dbReference>
<reference evidence="3 4" key="1">
    <citation type="submission" date="2019-06" db="EMBL/GenBank/DDBJ databases">
        <title>Draft genome of Aliikangiella marina GYP-15.</title>
        <authorList>
            <person name="Wang G."/>
        </authorList>
    </citation>
    <scope>NUCLEOTIDE SEQUENCE [LARGE SCALE GENOMIC DNA]</scope>
    <source>
        <strain evidence="3 4">GYP-15</strain>
    </source>
</reference>
<dbReference type="Gene3D" id="3.40.640.10">
    <property type="entry name" value="Type I PLP-dependent aspartate aminotransferase-like (Major domain)"/>
    <property type="match status" value="1"/>
</dbReference>
<accession>A0A545TDW0</accession>
<dbReference type="PANTHER" id="PTHR43586">
    <property type="entry name" value="CYSTEINE DESULFURASE"/>
    <property type="match status" value="1"/>
</dbReference>
<organism evidence="3 4">
    <name type="scientific">Aliikangiella marina</name>
    <dbReference type="NCBI Taxonomy" id="1712262"/>
    <lineage>
        <taxon>Bacteria</taxon>
        <taxon>Pseudomonadati</taxon>
        <taxon>Pseudomonadota</taxon>
        <taxon>Gammaproteobacteria</taxon>
        <taxon>Oceanospirillales</taxon>
        <taxon>Pleioneaceae</taxon>
        <taxon>Aliikangiella</taxon>
    </lineage>
</organism>
<dbReference type="InterPro" id="IPR000192">
    <property type="entry name" value="Aminotrans_V_dom"/>
</dbReference>
<dbReference type="Gene3D" id="3.90.1150.10">
    <property type="entry name" value="Aspartate Aminotransferase, domain 1"/>
    <property type="match status" value="1"/>
</dbReference>
<evidence type="ECO:0000313" key="4">
    <source>
        <dbReference type="Proteomes" id="UP000317839"/>
    </source>
</evidence>
<sequence>MSLQEYFSQFRKGIVGQNLIYRDNQVIYADWIASGRLYQPIEEFMLNRVGPLVSNTHTETSFTGSAMTRLYHDAQVKIKQHVNADDSDVLVCAGTGMTGVINKFQRILGLRVPEKWADRFSIPESEKPVVFVTHMEHHSNQTTWNECAITLIVVPENEQGFPDESALEQLLEEYRDRPMKIGAFTACSNVTGIKTNYYEYAKIMHRHGGFCFVDFAASAPYVDIDMHPETPEARLDAVMFSPHKFLGGPGSSGVLVFNKELYKNKIPDHPGGGTVTWTNPWGEHRFFEDIEVREDGGTPGFLQAIRTALAIELKEAMGTDKIQARESEIVELLFNELEKIPQVNILHDSCRQRLSVVSFYIIDIHYNLMVRLLSDRFGIQTRGGCSCAGTYGHILLGVDQDTSCAITNLIDEGDLSLKPGWVRISLHPTSTDQEVKYIAASIKAVIENIEEWKKDYRFEPGLGDYVPKIEDNTAIQLDEFSPV</sequence>
<dbReference type="InterPro" id="IPR015424">
    <property type="entry name" value="PyrdxlP-dep_Trfase"/>
</dbReference>
<evidence type="ECO:0000259" key="2">
    <source>
        <dbReference type="Pfam" id="PF00266"/>
    </source>
</evidence>
<dbReference type="SUPFAM" id="SSF53383">
    <property type="entry name" value="PLP-dependent transferases"/>
    <property type="match status" value="1"/>
</dbReference>
<dbReference type="InterPro" id="IPR015421">
    <property type="entry name" value="PyrdxlP-dep_Trfase_major"/>
</dbReference>